<evidence type="ECO:0000313" key="4">
    <source>
        <dbReference type="Proteomes" id="UP001501509"/>
    </source>
</evidence>
<protein>
    <recommendedName>
        <fullName evidence="2">Oxidoreductase molybdopterin-binding domain-containing protein</fullName>
    </recommendedName>
</protein>
<dbReference type="SUPFAM" id="SSF56524">
    <property type="entry name" value="Oxidoreductase molybdopterin-binding domain"/>
    <property type="match status" value="1"/>
</dbReference>
<dbReference type="RefSeq" id="WP_344539204.1">
    <property type="nucleotide sequence ID" value="NZ_BAAATD010000002.1"/>
</dbReference>
<proteinExistence type="predicted"/>
<dbReference type="InterPro" id="IPR006311">
    <property type="entry name" value="TAT_signal"/>
</dbReference>
<dbReference type="InterPro" id="IPR036374">
    <property type="entry name" value="OxRdtase_Mopterin-bd_sf"/>
</dbReference>
<keyword evidence="1" id="KW-0472">Membrane</keyword>
<organism evidence="3 4">
    <name type="scientific">Actinomadura fulvescens</name>
    <dbReference type="NCBI Taxonomy" id="46160"/>
    <lineage>
        <taxon>Bacteria</taxon>
        <taxon>Bacillati</taxon>
        <taxon>Actinomycetota</taxon>
        <taxon>Actinomycetes</taxon>
        <taxon>Streptosporangiales</taxon>
        <taxon>Thermomonosporaceae</taxon>
        <taxon>Actinomadura</taxon>
    </lineage>
</organism>
<keyword evidence="1" id="KW-1133">Transmembrane helix</keyword>
<dbReference type="PROSITE" id="PS51318">
    <property type="entry name" value="TAT"/>
    <property type="match status" value="1"/>
</dbReference>
<dbReference type="PANTHER" id="PTHR43032:SF4">
    <property type="entry name" value="OXIDOREDUCTASE MOLYBDOPTERIN-BINDING DOMAIN-CONTAINING PROTEIN"/>
    <property type="match status" value="1"/>
</dbReference>
<sequence length="234" mass="25324">MNEDDEAAGAPVGRRVILGMLGLGAVGIVVGANAQQKVNRALAPLGPVGQVLPAAGGFRYYSVVGGVKRRKPETYRLTVNGLVNKPRTFSFAELGRLPQTRMTKDFQCVTGWRVEDVAWAGVALPDLLDAVGVSPRARAVRFHSFDGVYTESLTLDQARRRDVLVATGMLGGPVEHDHGGPVRLYVAPMYGYKSLKWLGGIELTADVVPGYWEERGYDVDAWVGQSNGRDDEPT</sequence>
<gene>
    <name evidence="3" type="ORF">GCM10010411_15970</name>
</gene>
<dbReference type="Proteomes" id="UP001501509">
    <property type="component" value="Unassembled WGS sequence"/>
</dbReference>
<evidence type="ECO:0000259" key="2">
    <source>
        <dbReference type="Pfam" id="PF00174"/>
    </source>
</evidence>
<keyword evidence="1" id="KW-0812">Transmembrane</keyword>
<dbReference type="InterPro" id="IPR000572">
    <property type="entry name" value="OxRdtase_Mopterin-bd_dom"/>
</dbReference>
<evidence type="ECO:0000313" key="3">
    <source>
        <dbReference type="EMBL" id="GAA2584056.1"/>
    </source>
</evidence>
<dbReference type="EMBL" id="BAAATD010000002">
    <property type="protein sequence ID" value="GAA2584056.1"/>
    <property type="molecule type" value="Genomic_DNA"/>
</dbReference>
<dbReference type="Pfam" id="PF00174">
    <property type="entry name" value="Oxidored_molyb"/>
    <property type="match status" value="1"/>
</dbReference>
<keyword evidence="4" id="KW-1185">Reference proteome</keyword>
<accession>A0ABP6BV44</accession>
<dbReference type="PANTHER" id="PTHR43032">
    <property type="entry name" value="PROTEIN-METHIONINE-SULFOXIDE REDUCTASE"/>
    <property type="match status" value="1"/>
</dbReference>
<feature type="transmembrane region" description="Helical" evidence="1">
    <location>
        <begin position="12"/>
        <end position="32"/>
    </location>
</feature>
<evidence type="ECO:0000256" key="1">
    <source>
        <dbReference type="SAM" id="Phobius"/>
    </source>
</evidence>
<feature type="domain" description="Oxidoreductase molybdopterin-binding" evidence="2">
    <location>
        <begin position="66"/>
        <end position="212"/>
    </location>
</feature>
<dbReference type="Gene3D" id="3.90.420.10">
    <property type="entry name" value="Oxidoreductase, molybdopterin-binding domain"/>
    <property type="match status" value="1"/>
</dbReference>
<comment type="caution">
    <text evidence="3">The sequence shown here is derived from an EMBL/GenBank/DDBJ whole genome shotgun (WGS) entry which is preliminary data.</text>
</comment>
<reference evidence="4" key="1">
    <citation type="journal article" date="2019" name="Int. J. Syst. Evol. Microbiol.">
        <title>The Global Catalogue of Microorganisms (GCM) 10K type strain sequencing project: providing services to taxonomists for standard genome sequencing and annotation.</title>
        <authorList>
            <consortium name="The Broad Institute Genomics Platform"/>
            <consortium name="The Broad Institute Genome Sequencing Center for Infectious Disease"/>
            <person name="Wu L."/>
            <person name="Ma J."/>
        </authorList>
    </citation>
    <scope>NUCLEOTIDE SEQUENCE [LARGE SCALE GENOMIC DNA]</scope>
    <source>
        <strain evidence="4">JCM 6833</strain>
    </source>
</reference>
<name>A0ABP6BV44_9ACTN</name>